<gene>
    <name evidence="2" type="ORF">ENQ77_05020</name>
    <name evidence="3" type="ORF">ENU66_00180</name>
</gene>
<evidence type="ECO:0000313" key="2">
    <source>
        <dbReference type="EMBL" id="HEN28011.1"/>
    </source>
</evidence>
<evidence type="ECO:0000313" key="3">
    <source>
        <dbReference type="EMBL" id="HGL16753.1"/>
    </source>
</evidence>
<reference evidence="2" key="1">
    <citation type="journal article" date="2020" name="mSystems">
        <title>Genome- and Community-Level Interaction Insights into Carbon Utilization and Element Cycling Functions of Hydrothermarchaeota in Hydrothermal Sediment.</title>
        <authorList>
            <person name="Zhou Z."/>
            <person name="Liu Y."/>
            <person name="Xu W."/>
            <person name="Pan J."/>
            <person name="Luo Z.H."/>
            <person name="Li M."/>
        </authorList>
    </citation>
    <scope>NUCLEOTIDE SEQUENCE [LARGE SCALE GENOMIC DNA]</scope>
    <source>
        <strain evidence="2">SpSt-34</strain>
        <strain evidence="3">SpSt-69</strain>
    </source>
</reference>
<accession>A0A7C2P1M3</accession>
<organism evidence="2">
    <name type="scientific">candidate division WOR-3 bacterium</name>
    <dbReference type="NCBI Taxonomy" id="2052148"/>
    <lineage>
        <taxon>Bacteria</taxon>
        <taxon>Bacteria division WOR-3</taxon>
    </lineage>
</organism>
<name>A0A7C2P1M3_UNCW3</name>
<evidence type="ECO:0000256" key="1">
    <source>
        <dbReference type="SAM" id="Coils"/>
    </source>
</evidence>
<keyword evidence="1" id="KW-0175">Coiled coil</keyword>
<protein>
    <submittedName>
        <fullName evidence="2">Uncharacterized protein</fullName>
    </submittedName>
</protein>
<comment type="caution">
    <text evidence="2">The sequence shown here is derived from an EMBL/GenBank/DDBJ whole genome shotgun (WGS) entry which is preliminary data.</text>
</comment>
<feature type="coiled-coil region" evidence="1">
    <location>
        <begin position="14"/>
        <end position="57"/>
    </location>
</feature>
<dbReference type="EMBL" id="DSOL01000145">
    <property type="protein sequence ID" value="HEN28011.1"/>
    <property type="molecule type" value="Genomic_DNA"/>
</dbReference>
<sequence length="59" mass="7034">MNLELTPDELEVLKNLLKERILELRAEIRKADDSVFKEELRKEKEILKKLLEKLGETIE</sequence>
<proteinExistence type="predicted"/>
<dbReference type="AlphaFoldDB" id="A0A7C2P1M3"/>
<dbReference type="EMBL" id="DTDJ01000003">
    <property type="protein sequence ID" value="HGL16753.1"/>
    <property type="molecule type" value="Genomic_DNA"/>
</dbReference>